<dbReference type="AlphaFoldDB" id="A0A6I2L171"/>
<organism evidence="4 5">
    <name type="scientific">Duganella guangzhouensis</name>
    <dbReference type="NCBI Taxonomy" id="2666084"/>
    <lineage>
        <taxon>Bacteria</taxon>
        <taxon>Pseudomonadati</taxon>
        <taxon>Pseudomonadota</taxon>
        <taxon>Betaproteobacteria</taxon>
        <taxon>Burkholderiales</taxon>
        <taxon>Oxalobacteraceae</taxon>
        <taxon>Telluria group</taxon>
        <taxon>Duganella</taxon>
    </lineage>
</organism>
<evidence type="ECO:0000313" key="4">
    <source>
        <dbReference type="EMBL" id="MRW90484.1"/>
    </source>
</evidence>
<dbReference type="PANTHER" id="PTHR39206:SF1">
    <property type="entry name" value="SLL8004 PROTEIN"/>
    <property type="match status" value="1"/>
</dbReference>
<accession>A0A6I2L171</accession>
<keyword evidence="2" id="KW-0067">ATP-binding</keyword>
<dbReference type="PANTHER" id="PTHR39206">
    <property type="entry name" value="SLL8004 PROTEIN"/>
    <property type="match status" value="1"/>
</dbReference>
<comment type="caution">
    <text evidence="4">The sequence shown here is derived from an EMBL/GenBank/DDBJ whole genome shotgun (WGS) entry which is preliminary data.</text>
</comment>
<dbReference type="EMBL" id="WKJK01000005">
    <property type="protein sequence ID" value="MRW90484.1"/>
    <property type="molecule type" value="Genomic_DNA"/>
</dbReference>
<evidence type="ECO:0000256" key="2">
    <source>
        <dbReference type="ARBA" id="ARBA00022840"/>
    </source>
</evidence>
<dbReference type="SUPFAM" id="SSF52540">
    <property type="entry name" value="P-loop containing nucleoside triphosphate hydrolases"/>
    <property type="match status" value="1"/>
</dbReference>
<keyword evidence="1" id="KW-0547">Nucleotide-binding</keyword>
<evidence type="ECO:0000259" key="3">
    <source>
        <dbReference type="Pfam" id="PF06414"/>
    </source>
</evidence>
<gene>
    <name evidence="4" type="ORF">GJ699_10850</name>
</gene>
<protein>
    <submittedName>
        <fullName evidence="4">Toxin</fullName>
    </submittedName>
</protein>
<name>A0A6I2L171_9BURK</name>
<evidence type="ECO:0000313" key="5">
    <source>
        <dbReference type="Proteomes" id="UP000433309"/>
    </source>
</evidence>
<dbReference type="GO" id="GO:0016301">
    <property type="term" value="F:kinase activity"/>
    <property type="evidence" value="ECO:0007669"/>
    <property type="project" value="InterPro"/>
</dbReference>
<dbReference type="InterPro" id="IPR027417">
    <property type="entry name" value="P-loop_NTPase"/>
</dbReference>
<reference evidence="4 5" key="1">
    <citation type="submission" date="2019-11" db="EMBL/GenBank/DDBJ databases">
        <title>Novel species isolated from a subtropical stream in China.</title>
        <authorList>
            <person name="Lu H."/>
        </authorList>
    </citation>
    <scope>NUCLEOTIDE SEQUENCE [LARGE SCALE GENOMIC DNA]</scope>
    <source>
        <strain evidence="4 5">FT80W</strain>
    </source>
</reference>
<dbReference type="GO" id="GO:0005524">
    <property type="term" value="F:ATP binding"/>
    <property type="evidence" value="ECO:0007669"/>
    <property type="project" value="UniProtKB-KW"/>
</dbReference>
<dbReference type="Proteomes" id="UP000433309">
    <property type="component" value="Unassembled WGS sequence"/>
</dbReference>
<feature type="domain" description="Zeta toxin" evidence="3">
    <location>
        <begin position="17"/>
        <end position="175"/>
    </location>
</feature>
<dbReference type="Pfam" id="PF06414">
    <property type="entry name" value="Zeta_toxin"/>
    <property type="match status" value="1"/>
</dbReference>
<sequence>MTLKTALGMVRGAQRTTGGPLAVIMAGHNGSGKSTMWNTYISPQFKIPLINADRMMMSTLPEPDLDGSIPHWAKKLRDTDEDWMRVAQKGVQSFVGQALVRHASFGVETVFSHWRDLGGGQFESKIDLIEEMQAAGYFVLLVFVGLSNAPLSIARVATRAARGGHTVSTSRLLSRFPKTQNAIRLAG</sequence>
<proteinExistence type="predicted"/>
<evidence type="ECO:0000256" key="1">
    <source>
        <dbReference type="ARBA" id="ARBA00022741"/>
    </source>
</evidence>
<keyword evidence="5" id="KW-1185">Reference proteome</keyword>
<dbReference type="InterPro" id="IPR010488">
    <property type="entry name" value="Zeta_toxin_domain"/>
</dbReference>
<dbReference type="Gene3D" id="3.40.50.300">
    <property type="entry name" value="P-loop containing nucleotide triphosphate hydrolases"/>
    <property type="match status" value="1"/>
</dbReference>